<dbReference type="eggNOG" id="ENOG502SYJ3">
    <property type="taxonomic scope" value="Eukaryota"/>
</dbReference>
<dbReference type="GeneID" id="19900559"/>
<proteinExistence type="predicted"/>
<evidence type="ECO:0000313" key="1">
    <source>
        <dbReference type="EMBL" id="EON64018.1"/>
    </source>
</evidence>
<organism evidence="1 2">
    <name type="scientific">Coniosporium apollinis (strain CBS 100218)</name>
    <name type="common">Rock-inhabiting black yeast</name>
    <dbReference type="NCBI Taxonomy" id="1168221"/>
    <lineage>
        <taxon>Eukaryota</taxon>
        <taxon>Fungi</taxon>
        <taxon>Dikarya</taxon>
        <taxon>Ascomycota</taxon>
        <taxon>Pezizomycotina</taxon>
        <taxon>Dothideomycetes</taxon>
        <taxon>Dothideomycetes incertae sedis</taxon>
        <taxon>Coniosporium</taxon>
    </lineage>
</organism>
<evidence type="ECO:0000313" key="2">
    <source>
        <dbReference type="Proteomes" id="UP000016924"/>
    </source>
</evidence>
<dbReference type="PANTHER" id="PTHR42085:SF2">
    <property type="entry name" value="F-BOX DOMAIN-CONTAINING PROTEIN"/>
    <property type="match status" value="1"/>
</dbReference>
<gene>
    <name evidence="1" type="ORF">W97_03248</name>
</gene>
<dbReference type="RefSeq" id="XP_007779335.1">
    <property type="nucleotide sequence ID" value="XM_007781145.1"/>
</dbReference>
<dbReference type="Proteomes" id="UP000016924">
    <property type="component" value="Unassembled WGS sequence"/>
</dbReference>
<reference evidence="2" key="1">
    <citation type="submission" date="2012-06" db="EMBL/GenBank/DDBJ databases">
        <title>The genome sequence of Coniosporium apollinis CBS 100218.</title>
        <authorList>
            <consortium name="The Broad Institute Genome Sequencing Platform"/>
            <person name="Cuomo C."/>
            <person name="Gorbushina A."/>
            <person name="Noack S."/>
            <person name="Walker B."/>
            <person name="Young S.K."/>
            <person name="Zeng Q."/>
            <person name="Gargeya S."/>
            <person name="Fitzgerald M."/>
            <person name="Haas B."/>
            <person name="Abouelleil A."/>
            <person name="Alvarado L."/>
            <person name="Arachchi H.M."/>
            <person name="Berlin A.M."/>
            <person name="Chapman S.B."/>
            <person name="Goldberg J."/>
            <person name="Griggs A."/>
            <person name="Gujja S."/>
            <person name="Hansen M."/>
            <person name="Howarth C."/>
            <person name="Imamovic A."/>
            <person name="Larimer J."/>
            <person name="McCowan C."/>
            <person name="Montmayeur A."/>
            <person name="Murphy C."/>
            <person name="Neiman D."/>
            <person name="Pearson M."/>
            <person name="Priest M."/>
            <person name="Roberts A."/>
            <person name="Saif S."/>
            <person name="Shea T."/>
            <person name="Sisk P."/>
            <person name="Sykes S."/>
            <person name="Wortman J."/>
            <person name="Nusbaum C."/>
            <person name="Birren B."/>
        </authorList>
    </citation>
    <scope>NUCLEOTIDE SEQUENCE [LARGE SCALE GENOMIC DNA]</scope>
    <source>
        <strain evidence="2">CBS 100218</strain>
    </source>
</reference>
<dbReference type="OrthoDB" id="5600002at2759"/>
<evidence type="ECO:0008006" key="3">
    <source>
        <dbReference type="Google" id="ProtNLM"/>
    </source>
</evidence>
<dbReference type="PANTHER" id="PTHR42085">
    <property type="entry name" value="F-BOX DOMAIN-CONTAINING PROTEIN"/>
    <property type="match status" value="1"/>
</dbReference>
<sequence>MLKLPTEIRLRIFEYLLPSKPVSEPRSVDGRTAFGPPGFNLGDWNMSLLLVSRQIFQEASSVLYGKTEFVVEIKDLSFAAPGGAFEPQPFKLLMHPHGRDWKQYLGSLPYKRIEQFHVTILAPVGKGSLPSQIMEYNPKDKERSLYDVRDNVHRLVGLLREAHHIRRLRIEVAIDQRSWTAKSTVAAAKWLLEPLWSLTNIQQLKLYDLLVYHHGILAPIGTKSHTPDLSEEGSPDKAWADYVKEKEALYFCKDPAPVIPADTLKAYGRIDDAVVRLRDVEPCDQEWVMGRVRHTQKLDDLLHRARVAREEGKMNELNRVGIRLRQIWREIVAGQEEARVNIDKMIAWLPSEESVNARITKYFKPVSEVTD</sequence>
<dbReference type="EMBL" id="JH767566">
    <property type="protein sequence ID" value="EON64018.1"/>
    <property type="molecule type" value="Genomic_DNA"/>
</dbReference>
<accession>R7YQ94</accession>
<dbReference type="InterPro" id="IPR038883">
    <property type="entry name" value="AN11006-like"/>
</dbReference>
<name>R7YQ94_CONA1</name>
<dbReference type="AlphaFoldDB" id="R7YQ94"/>
<dbReference type="HOGENOM" id="CLU_745986_0_0_1"/>
<dbReference type="STRING" id="1168221.R7YQ94"/>
<keyword evidence="2" id="KW-1185">Reference proteome</keyword>
<protein>
    <recommendedName>
        <fullName evidence="3">F-box domain-containing protein</fullName>
    </recommendedName>
</protein>